<comment type="caution">
    <text evidence="6">The sequence shown here is derived from an EMBL/GenBank/DDBJ whole genome shotgun (WGS) entry which is preliminary data.</text>
</comment>
<evidence type="ECO:0000313" key="6">
    <source>
        <dbReference type="EMBL" id="RFT16087.1"/>
    </source>
</evidence>
<dbReference type="GO" id="GO:0030246">
    <property type="term" value="F:carbohydrate binding"/>
    <property type="evidence" value="ECO:0007669"/>
    <property type="project" value="InterPro"/>
</dbReference>
<proteinExistence type="inferred from homology"/>
<dbReference type="InterPro" id="IPR015179">
    <property type="entry name" value="A-amylase/a-glucTrfase_C"/>
</dbReference>
<feature type="domain" description="Alpha-amylase/4-alpha-glucanotransferase central" evidence="4">
    <location>
        <begin position="303"/>
        <end position="375"/>
    </location>
</feature>
<evidence type="ECO:0000259" key="4">
    <source>
        <dbReference type="Pfam" id="PF09094"/>
    </source>
</evidence>
<feature type="domain" description="Glycoside hydrolase family 57 N-terminal" evidence="3">
    <location>
        <begin position="8"/>
        <end position="263"/>
    </location>
</feature>
<evidence type="ECO:0000259" key="5">
    <source>
        <dbReference type="Pfam" id="PF09095"/>
    </source>
</evidence>
<dbReference type="InterPro" id="IPR052046">
    <property type="entry name" value="GH57_Enzymes"/>
</dbReference>
<dbReference type="CDD" id="cd10793">
    <property type="entry name" value="GH57N_TLGT_like"/>
    <property type="match status" value="1"/>
</dbReference>
<name>A0A3E2BN70_9BACT</name>
<dbReference type="Proteomes" id="UP000257323">
    <property type="component" value="Unassembled WGS sequence"/>
</dbReference>
<reference evidence="6 7" key="1">
    <citation type="submission" date="2018-08" db="EMBL/GenBank/DDBJ databases">
        <title>Genome analysis of the thermophilic bacterium of the candidate phylum Aminicenantes from deep subsurface aquifer revealed its physiology and ecological role.</title>
        <authorList>
            <person name="Kadnikov V.V."/>
            <person name="Mardanov A.V."/>
            <person name="Beletsky A.V."/>
            <person name="Karnachuk O.V."/>
            <person name="Ravin N.V."/>
        </authorList>
    </citation>
    <scope>NUCLEOTIDE SEQUENCE [LARGE SCALE GENOMIC DNA]</scope>
    <source>
        <strain evidence="6">BY38</strain>
    </source>
</reference>
<dbReference type="Gene3D" id="2.70.98.10">
    <property type="match status" value="1"/>
</dbReference>
<dbReference type="InterPro" id="IPR028995">
    <property type="entry name" value="Glyco_hydro_57/38_cen_sf"/>
</dbReference>
<protein>
    <submittedName>
        <fullName evidence="6">Alpha-amylase / alpha-mannosidase, GH57 family</fullName>
    </submittedName>
</protein>
<evidence type="ECO:0000313" key="7">
    <source>
        <dbReference type="Proteomes" id="UP000257323"/>
    </source>
</evidence>
<dbReference type="PANTHER" id="PTHR36306:SF1">
    <property type="entry name" value="ALPHA-AMYLASE-RELATED"/>
    <property type="match status" value="1"/>
</dbReference>
<feature type="domain" description="Alpha-amylase/4-alpha-glucanotransferase C-terminal" evidence="5">
    <location>
        <begin position="388"/>
        <end position="578"/>
    </location>
</feature>
<dbReference type="InterPro" id="IPR004300">
    <property type="entry name" value="Glyco_hydro_57_N"/>
</dbReference>
<dbReference type="Pfam" id="PF09095">
    <property type="entry name" value="AmyA-gluTrfs_C"/>
    <property type="match status" value="2"/>
</dbReference>
<sequence length="652" mass="76709">MEKLIFLFAVHNHQPLGNFPDVFRRAFDRAYFPFLETVSRFPRFRFALHFSGFLWDYLLKERKDCLELIKNMVNSGQLELLGGGYYEPVLTQIPERDRLAQLSLMTEFLQETFGVRPEGLWLTERVWEPHLASLLHRAGFRYTLLDEEHFRYAGLKNIHGYYITEDEGLTFSVFPIDKTLRYYIPFRSLPELKAYFEKILNEGNDTAIIGDDGEKFGLWPGTDKWVYEDGWLVKFLEFLENSPVEMMTFGQYLKQRAPLGRAYLPPASYEEMMEWVLNPEDQREFIQLKNSLPPAARRFLRGGLYRDFSLKYPESHHLRCRQLQVSAEVSQGDDLEARRDLYQAQCNDAYWHGVFGGLYLPHLRRAVYEKLISAELKIPFVSGWERFDFDLDGHYEYSLKTPSFFLWIKPEAGGGITEIDDRHHGFNLTDVLTRRPEFYHLHTTSHGENQEGRSIHELSRALPPEAQKWLKFDNYRRLSFLERVLPAGISHQEYEDTYFLKPGEFIEKPFTAGLEDDTLILERQAEVNLASGSVQLRLRKRVRPGLRALLFVYEIDNLSAQELELTLTSEWNLAFFENEFRTGTNRVEFRKGELVLEAPEARELWVFPIKTVSQSEKDYEIITQGFSFHPVWRLKLAPREKKLVYLVLQHGR</sequence>
<evidence type="ECO:0000256" key="2">
    <source>
        <dbReference type="ARBA" id="ARBA00023277"/>
    </source>
</evidence>
<dbReference type="GO" id="GO:0005975">
    <property type="term" value="P:carbohydrate metabolic process"/>
    <property type="evidence" value="ECO:0007669"/>
    <property type="project" value="InterPro"/>
</dbReference>
<dbReference type="InterPro" id="IPR015178">
    <property type="entry name" value="A-amylase/a-glucTrfase_central"/>
</dbReference>
<dbReference type="SUPFAM" id="SSF88713">
    <property type="entry name" value="Glycoside hydrolase/deacetylase"/>
    <property type="match status" value="1"/>
</dbReference>
<dbReference type="SUPFAM" id="SSF88688">
    <property type="entry name" value="Families 57/38 glycoside transferase middle domain"/>
    <property type="match status" value="1"/>
</dbReference>
<dbReference type="PANTHER" id="PTHR36306">
    <property type="entry name" value="ALPHA-AMYLASE-RELATED-RELATED"/>
    <property type="match status" value="1"/>
</dbReference>
<organism evidence="6 7">
    <name type="scientific">Candidatus Saccharicenans subterraneus</name>
    <dbReference type="NCBI Taxonomy" id="2508984"/>
    <lineage>
        <taxon>Bacteria</taxon>
        <taxon>Candidatus Aminicenantota</taxon>
        <taxon>Candidatus Aminicenantia</taxon>
        <taxon>Candidatus Aminicenantales</taxon>
        <taxon>Candidatus Saccharicenantaceae</taxon>
        <taxon>Candidatus Saccharicenans</taxon>
    </lineage>
</organism>
<dbReference type="InterPro" id="IPR011013">
    <property type="entry name" value="Gal_mutarotase_sf_dom"/>
</dbReference>
<dbReference type="GO" id="GO:0003824">
    <property type="term" value="F:catalytic activity"/>
    <property type="evidence" value="ECO:0007669"/>
    <property type="project" value="InterPro"/>
</dbReference>
<comment type="similarity">
    <text evidence="1">Belongs to the glycosyl hydrolase 57 family.</text>
</comment>
<dbReference type="SUPFAM" id="SSF74650">
    <property type="entry name" value="Galactose mutarotase-like"/>
    <property type="match status" value="1"/>
</dbReference>
<keyword evidence="2" id="KW-0119">Carbohydrate metabolism</keyword>
<dbReference type="InterPro" id="IPR011330">
    <property type="entry name" value="Glyco_hydro/deAcase_b/a-brl"/>
</dbReference>
<dbReference type="AlphaFoldDB" id="A0A3E2BN70"/>
<dbReference type="EMBL" id="QUAH01000005">
    <property type="protein sequence ID" value="RFT16087.1"/>
    <property type="molecule type" value="Genomic_DNA"/>
</dbReference>
<evidence type="ECO:0000256" key="1">
    <source>
        <dbReference type="ARBA" id="ARBA00006821"/>
    </source>
</evidence>
<gene>
    <name evidence="6" type="ORF">OP8BY_2093</name>
</gene>
<dbReference type="Pfam" id="PF09094">
    <property type="entry name" value="AmyA-A_glucT_m"/>
    <property type="match status" value="1"/>
</dbReference>
<dbReference type="InterPro" id="IPR014718">
    <property type="entry name" value="GH-type_carb-bd"/>
</dbReference>
<accession>A0A3E2BN70</accession>
<feature type="domain" description="Alpha-amylase/4-alpha-glucanotransferase C-terminal" evidence="5">
    <location>
        <begin position="588"/>
        <end position="636"/>
    </location>
</feature>
<dbReference type="Gene3D" id="3.20.110.20">
    <property type="match status" value="1"/>
</dbReference>
<dbReference type="Pfam" id="PF03065">
    <property type="entry name" value="Glyco_hydro_57"/>
    <property type="match status" value="1"/>
</dbReference>
<evidence type="ECO:0000259" key="3">
    <source>
        <dbReference type="Pfam" id="PF03065"/>
    </source>
</evidence>